<dbReference type="PANTHER" id="PTHR40516">
    <property type="entry name" value="ANTITOXIN CHPS-RELATED"/>
    <property type="match status" value="1"/>
</dbReference>
<dbReference type="EMBL" id="JMKI01000015">
    <property type="protein sequence ID" value="KEJ92846.1"/>
    <property type="molecule type" value="Genomic_DNA"/>
</dbReference>
<comment type="caution">
    <text evidence="3">The sequence shown here is derived from an EMBL/GenBank/DDBJ whole genome shotgun (WGS) entry which is preliminary data.</text>
</comment>
<dbReference type="GeneID" id="90984776"/>
<dbReference type="GO" id="GO:0097351">
    <property type="term" value="F:toxin sequestering activity"/>
    <property type="evidence" value="ECO:0007669"/>
    <property type="project" value="InterPro"/>
</dbReference>
<dbReference type="InterPro" id="IPR039052">
    <property type="entry name" value="Antitox_PemI-like"/>
</dbReference>
<evidence type="ECO:0000256" key="1">
    <source>
        <dbReference type="PROSITE-ProRule" id="PRU01076"/>
    </source>
</evidence>
<dbReference type="RefSeq" id="WP_051682630.1">
    <property type="nucleotide sequence ID" value="NZ_CALIAO010000028.1"/>
</dbReference>
<gene>
    <name evidence="3" type="ORF">EH55_00670</name>
</gene>
<organism evidence="3 4">
    <name type="scientific">Synergistes jonesii</name>
    <dbReference type="NCBI Taxonomy" id="2754"/>
    <lineage>
        <taxon>Bacteria</taxon>
        <taxon>Thermotogati</taxon>
        <taxon>Synergistota</taxon>
        <taxon>Synergistia</taxon>
        <taxon>Synergistales</taxon>
        <taxon>Synergistaceae</taxon>
        <taxon>Synergistes</taxon>
    </lineage>
</organism>
<dbReference type="InterPro" id="IPR037914">
    <property type="entry name" value="SpoVT-AbrB_sf"/>
</dbReference>
<dbReference type="PROSITE" id="PS51740">
    <property type="entry name" value="SPOVT_ABRB"/>
    <property type="match status" value="1"/>
</dbReference>
<sequence length="94" mass="10377">MNGTIQKWGNSHAVRLPKAVLSAARFQENDLVAFSAEENRIVITKLCRRHRTLKERLASAPVQPQAGPVQLQAGKEAPVFEEWNTGEPSEGEAL</sequence>
<evidence type="ECO:0000259" key="2">
    <source>
        <dbReference type="PROSITE" id="PS51740"/>
    </source>
</evidence>
<dbReference type="STRING" id="2754.EH55_00670"/>
<dbReference type="GO" id="GO:0003677">
    <property type="term" value="F:DNA binding"/>
    <property type="evidence" value="ECO:0007669"/>
    <property type="project" value="UniProtKB-UniRule"/>
</dbReference>
<dbReference type="SUPFAM" id="SSF89447">
    <property type="entry name" value="AbrB/MazE/MraZ-like"/>
    <property type="match status" value="1"/>
</dbReference>
<dbReference type="eggNOG" id="COG2336">
    <property type="taxonomic scope" value="Bacteria"/>
</dbReference>
<dbReference type="OrthoDB" id="9795766at2"/>
<evidence type="ECO:0000313" key="4">
    <source>
        <dbReference type="Proteomes" id="UP000027665"/>
    </source>
</evidence>
<evidence type="ECO:0000313" key="3">
    <source>
        <dbReference type="EMBL" id="KEJ92846.1"/>
    </source>
</evidence>
<dbReference type="PANTHER" id="PTHR40516:SF1">
    <property type="entry name" value="ANTITOXIN CHPS-RELATED"/>
    <property type="match status" value="1"/>
</dbReference>
<dbReference type="Pfam" id="PF04014">
    <property type="entry name" value="MazE_antitoxin"/>
    <property type="match status" value="1"/>
</dbReference>
<dbReference type="SMART" id="SM00966">
    <property type="entry name" value="SpoVT_AbrB"/>
    <property type="match status" value="1"/>
</dbReference>
<protein>
    <recommendedName>
        <fullName evidence="2">SpoVT-AbrB domain-containing protein</fullName>
    </recommendedName>
</protein>
<accession>A0A073ITN4</accession>
<feature type="domain" description="SpoVT-AbrB" evidence="2">
    <location>
        <begin position="3"/>
        <end position="48"/>
    </location>
</feature>
<keyword evidence="1" id="KW-0238">DNA-binding</keyword>
<keyword evidence="4" id="KW-1185">Reference proteome</keyword>
<proteinExistence type="predicted"/>
<dbReference type="AlphaFoldDB" id="A0A073ITN4"/>
<dbReference type="InterPro" id="IPR007159">
    <property type="entry name" value="SpoVT-AbrB_dom"/>
</dbReference>
<name>A0A073ITN4_9BACT</name>
<dbReference type="Proteomes" id="UP000027665">
    <property type="component" value="Unassembled WGS sequence"/>
</dbReference>
<reference evidence="3 4" key="1">
    <citation type="submission" date="2014-04" db="EMBL/GenBank/DDBJ databases">
        <title>Draft Genome Sequence of Synergistes jonesii.</title>
        <authorList>
            <person name="Coil D.A."/>
            <person name="Eisen J.A."/>
            <person name="Holland-Moritz H.E."/>
        </authorList>
    </citation>
    <scope>NUCLEOTIDE SEQUENCE [LARGE SCALE GENOMIC DNA]</scope>
    <source>
        <strain evidence="3 4">78-1</strain>
    </source>
</reference>
<dbReference type="Gene3D" id="2.10.260.10">
    <property type="match status" value="1"/>
</dbReference>